<gene>
    <name evidence="1" type="ORF">QNI19_38505</name>
</gene>
<comment type="caution">
    <text evidence="1">The sequence shown here is derived from an EMBL/GenBank/DDBJ whole genome shotgun (WGS) entry which is preliminary data.</text>
</comment>
<evidence type="ECO:0000313" key="1">
    <source>
        <dbReference type="EMBL" id="MDJ1498883.1"/>
    </source>
</evidence>
<organism evidence="1 2">
    <name type="scientific">Xanthocytophaga flava</name>
    <dbReference type="NCBI Taxonomy" id="3048013"/>
    <lineage>
        <taxon>Bacteria</taxon>
        <taxon>Pseudomonadati</taxon>
        <taxon>Bacteroidota</taxon>
        <taxon>Cytophagia</taxon>
        <taxon>Cytophagales</taxon>
        <taxon>Rhodocytophagaceae</taxon>
        <taxon>Xanthocytophaga</taxon>
    </lineage>
</organism>
<sequence length="291" mass="34283">MRYIPLEKLRVILGEEKFNEWIQLANQHLTNLQSLSKQERSEYFRKHGDWTENYIYTALSKLSHHKCWYSEAPDNSTGWDIDHFRPKNRAKHLDGSILLEEGYWWLGYDLNNYRLCGSLVNRRWRDKFNPEEEVTGKGDYFPLKIEECTPVQPNGDLDYEIPYLLDPTVFHDTTLLAFDENGEPFPTHPEGTFEYTRVLISIEYLGLAITQLNRRRKEVWENCEKEIKAANVKLKNTLGGTLRQKVLRDCYEDIRKLADADRDYSSVAKSCITVYAENGEYGWLRNVLRSL</sequence>
<keyword evidence="2" id="KW-1185">Reference proteome</keyword>
<reference evidence="1 2" key="1">
    <citation type="submission" date="2023-05" db="EMBL/GenBank/DDBJ databases">
        <authorList>
            <person name="Zhang X."/>
        </authorList>
    </citation>
    <scope>NUCLEOTIDE SEQUENCE [LARGE SCALE GENOMIC DNA]</scope>
    <source>
        <strain evidence="1 2">DM2B3-1</strain>
    </source>
</reference>
<accession>A0ABT7CYP8</accession>
<evidence type="ECO:0000313" key="2">
    <source>
        <dbReference type="Proteomes" id="UP001228581"/>
    </source>
</evidence>
<proteinExistence type="predicted"/>
<name>A0ABT7CYP8_9BACT</name>
<dbReference type="RefSeq" id="WP_314005814.1">
    <property type="nucleotide sequence ID" value="NZ_JASJOT010000064.1"/>
</dbReference>
<dbReference type="Proteomes" id="UP001228581">
    <property type="component" value="Unassembled WGS sequence"/>
</dbReference>
<evidence type="ECO:0008006" key="3">
    <source>
        <dbReference type="Google" id="ProtNLM"/>
    </source>
</evidence>
<dbReference type="EMBL" id="JASJOT010000064">
    <property type="protein sequence ID" value="MDJ1498883.1"/>
    <property type="molecule type" value="Genomic_DNA"/>
</dbReference>
<protein>
    <recommendedName>
        <fullName evidence="3">HNH nuclease domain-containing protein</fullName>
    </recommendedName>
</protein>